<organism evidence="2 3">
    <name type="scientific">Chrysophaeum taylorii</name>
    <dbReference type="NCBI Taxonomy" id="2483200"/>
    <lineage>
        <taxon>Eukaryota</taxon>
        <taxon>Sar</taxon>
        <taxon>Stramenopiles</taxon>
        <taxon>Ochrophyta</taxon>
        <taxon>Pelagophyceae</taxon>
        <taxon>Pelagomonadales</taxon>
        <taxon>Pelagomonadaceae</taxon>
        <taxon>Chrysophaeum</taxon>
    </lineage>
</organism>
<protein>
    <recommendedName>
        <fullName evidence="4">Phytanoyl-CoA dioxygenase family protein</fullName>
    </recommendedName>
</protein>
<name>A0AAD7U770_9STRA</name>
<feature type="chain" id="PRO_5042061638" description="Phytanoyl-CoA dioxygenase family protein" evidence="1">
    <location>
        <begin position="22"/>
        <end position="365"/>
    </location>
</feature>
<gene>
    <name evidence="2" type="ORF">CTAYLR_009817</name>
</gene>
<evidence type="ECO:0000313" key="3">
    <source>
        <dbReference type="Proteomes" id="UP001230188"/>
    </source>
</evidence>
<dbReference type="PANTHER" id="PTHR37563:SF2">
    <property type="entry name" value="PHYTANOYL-COA DIOXYGENASE FAMILY PROTEIN (AFU_ORTHOLOGUE AFUA_2G03330)"/>
    <property type="match status" value="1"/>
</dbReference>
<dbReference type="Gene3D" id="2.60.120.620">
    <property type="entry name" value="q2cbj1_9rhob like domain"/>
    <property type="match status" value="1"/>
</dbReference>
<feature type="signal peptide" evidence="1">
    <location>
        <begin position="1"/>
        <end position="21"/>
    </location>
</feature>
<reference evidence="2" key="1">
    <citation type="submission" date="2023-01" db="EMBL/GenBank/DDBJ databases">
        <title>Metagenome sequencing of chrysophaentin producing Chrysophaeum taylorii.</title>
        <authorList>
            <person name="Davison J."/>
            <person name="Bewley C."/>
        </authorList>
    </citation>
    <scope>NUCLEOTIDE SEQUENCE</scope>
    <source>
        <strain evidence="2">NIES-1699</strain>
    </source>
</reference>
<dbReference type="InterPro" id="IPR051961">
    <property type="entry name" value="Fungal_Metabolite_Diox"/>
</dbReference>
<keyword evidence="1" id="KW-0732">Signal</keyword>
<dbReference type="SUPFAM" id="SSF51197">
    <property type="entry name" value="Clavaminate synthase-like"/>
    <property type="match status" value="1"/>
</dbReference>
<keyword evidence="3" id="KW-1185">Reference proteome</keyword>
<proteinExistence type="predicted"/>
<dbReference type="EMBL" id="JAQMWT010000593">
    <property type="protein sequence ID" value="KAJ8599049.1"/>
    <property type="molecule type" value="Genomic_DNA"/>
</dbReference>
<dbReference type="Proteomes" id="UP001230188">
    <property type="component" value="Unassembled WGS sequence"/>
</dbReference>
<sequence>MRVAVLLVAAMLGVVAWLAESNRRLWRALQEKRWVPSSAEQAAWVLARREEEVAAVVAGVDEDAFPVKEALLRHPSRRFPEGYDLREWRAMLDRETSRAFLTESGGPASACDRATVVARDTDTAKLALRDCGFAYFESLFEKSTIERLRLAIERFLERPDSAAFRYPCQGEGRVEHMLPFEAPFNETTGIHHDPRIVALARAVLGDRFKLELMTVINSTTERSAHQRWHQGWRYLFSPEERLPTYAIIVTVPLVDVSVDHGPTQICAGHKLRFYRGFRCYDDDVVAAATHQGDVAVFDYKTLHRGPANNADAPRPMISMVFSRAWMVNAEAYVNRAISLEQTIHLRRYWEQYFWHPPYLADHMVV</sequence>
<dbReference type="InterPro" id="IPR008775">
    <property type="entry name" value="Phytyl_CoA_dOase-like"/>
</dbReference>
<dbReference type="AlphaFoldDB" id="A0AAD7U770"/>
<evidence type="ECO:0008006" key="4">
    <source>
        <dbReference type="Google" id="ProtNLM"/>
    </source>
</evidence>
<accession>A0AAD7U770</accession>
<evidence type="ECO:0000313" key="2">
    <source>
        <dbReference type="EMBL" id="KAJ8599049.1"/>
    </source>
</evidence>
<evidence type="ECO:0000256" key="1">
    <source>
        <dbReference type="SAM" id="SignalP"/>
    </source>
</evidence>
<comment type="caution">
    <text evidence="2">The sequence shown here is derived from an EMBL/GenBank/DDBJ whole genome shotgun (WGS) entry which is preliminary data.</text>
</comment>
<dbReference type="Pfam" id="PF05721">
    <property type="entry name" value="PhyH"/>
    <property type="match status" value="1"/>
</dbReference>
<dbReference type="PANTHER" id="PTHR37563">
    <property type="entry name" value="PHYTANOYL-COA DIOXYGENASE FAMILY PROTEIN (AFU_ORTHOLOGUE AFUA_2G03330)"/>
    <property type="match status" value="1"/>
</dbReference>